<feature type="region of interest" description="Disordered" evidence="1">
    <location>
        <begin position="1"/>
        <end position="30"/>
    </location>
</feature>
<keyword evidence="2" id="KW-1185">Reference proteome</keyword>
<dbReference type="InterPro" id="IPR007175">
    <property type="entry name" value="Rpr2/Snm1/Rpp21"/>
</dbReference>
<reference evidence="3" key="1">
    <citation type="submission" date="2016-11" db="UniProtKB">
        <authorList>
            <consortium name="WormBaseParasite"/>
        </authorList>
    </citation>
    <scope>IDENTIFICATION</scope>
</reference>
<dbReference type="Proteomes" id="UP000095287">
    <property type="component" value="Unplaced"/>
</dbReference>
<dbReference type="AlphaFoldDB" id="A0A1I7Y1H3"/>
<evidence type="ECO:0000313" key="2">
    <source>
        <dbReference type="Proteomes" id="UP000095287"/>
    </source>
</evidence>
<dbReference type="Pfam" id="PF04032">
    <property type="entry name" value="Rpr2"/>
    <property type="match status" value="1"/>
</dbReference>
<dbReference type="WBParaSite" id="L893_g11773.t1">
    <property type="protein sequence ID" value="L893_g11773.t1"/>
    <property type="gene ID" value="L893_g11773"/>
</dbReference>
<protein>
    <submittedName>
        <fullName evidence="3">Small capsomere-interacting protein</fullName>
    </submittedName>
</protein>
<organism evidence="2 3">
    <name type="scientific">Steinernema glaseri</name>
    <dbReference type="NCBI Taxonomy" id="37863"/>
    <lineage>
        <taxon>Eukaryota</taxon>
        <taxon>Metazoa</taxon>
        <taxon>Ecdysozoa</taxon>
        <taxon>Nematoda</taxon>
        <taxon>Chromadorea</taxon>
        <taxon>Rhabditida</taxon>
        <taxon>Tylenchina</taxon>
        <taxon>Panagrolaimomorpha</taxon>
        <taxon>Strongyloidoidea</taxon>
        <taxon>Steinernematidae</taxon>
        <taxon>Steinernema</taxon>
    </lineage>
</organism>
<feature type="compositionally biased region" description="Basic residues" evidence="1">
    <location>
        <begin position="84"/>
        <end position="95"/>
    </location>
</feature>
<evidence type="ECO:0000313" key="3">
    <source>
        <dbReference type="WBParaSite" id="L893_g11773.t1"/>
    </source>
</evidence>
<proteinExistence type="predicted"/>
<name>A0A1I7Y1H3_9BILA</name>
<dbReference type="GO" id="GO:0006396">
    <property type="term" value="P:RNA processing"/>
    <property type="evidence" value="ECO:0007669"/>
    <property type="project" value="InterPro"/>
</dbReference>
<evidence type="ECO:0000256" key="1">
    <source>
        <dbReference type="SAM" id="MobiDB-lite"/>
    </source>
</evidence>
<feature type="compositionally biased region" description="Polar residues" evidence="1">
    <location>
        <begin position="1"/>
        <end position="17"/>
    </location>
</feature>
<accession>A0A1I7Y1H3</accession>
<feature type="region of interest" description="Disordered" evidence="1">
    <location>
        <begin position="84"/>
        <end position="103"/>
    </location>
</feature>
<sequence>MSGDQPSTSTMTPATQKTSKKRQPMVSDANERINFLHQAASLLAATTDSQSSSAAKLARIYLTDMNEVNFIGMTRMDRAIRRSYCKKSEARKKPKTTPNMSKL</sequence>